<accession>A0A8H5MA45</accession>
<evidence type="ECO:0000313" key="1">
    <source>
        <dbReference type="EMBL" id="KAF5386483.1"/>
    </source>
</evidence>
<dbReference type="AlphaFoldDB" id="A0A8H5MA45"/>
<evidence type="ECO:0000313" key="2">
    <source>
        <dbReference type="Proteomes" id="UP000518752"/>
    </source>
</evidence>
<dbReference type="OrthoDB" id="6222486at2759"/>
<sequence>MTLHPFSTWANGGETGVSLYGALPANPSMSPSADFQPFFFTSLNPTILDSTLIGPNGQPQLYIITDSSLPGYTIFKTVNERNVALVEWSQRHAQVEVRGVVPKQPASQFLRLSRDRRQVSLSSFVFLRSMLMMLG</sequence>
<reference evidence="1 2" key="1">
    <citation type="journal article" date="2020" name="ISME J.">
        <title>Uncovering the hidden diversity of litter-decomposition mechanisms in mushroom-forming fungi.</title>
        <authorList>
            <person name="Floudas D."/>
            <person name="Bentzer J."/>
            <person name="Ahren D."/>
            <person name="Johansson T."/>
            <person name="Persson P."/>
            <person name="Tunlid A."/>
        </authorList>
    </citation>
    <scope>NUCLEOTIDE SEQUENCE [LARGE SCALE GENOMIC DNA]</scope>
    <source>
        <strain evidence="1 2">CBS 406.79</strain>
    </source>
</reference>
<dbReference type="EMBL" id="JAACJN010000035">
    <property type="protein sequence ID" value="KAF5386483.1"/>
    <property type="molecule type" value="Genomic_DNA"/>
</dbReference>
<proteinExistence type="predicted"/>
<name>A0A8H5MA45_9AGAR</name>
<dbReference type="Proteomes" id="UP000518752">
    <property type="component" value="Unassembled WGS sequence"/>
</dbReference>
<keyword evidence="2" id="KW-1185">Reference proteome</keyword>
<comment type="caution">
    <text evidence="1">The sequence shown here is derived from an EMBL/GenBank/DDBJ whole genome shotgun (WGS) entry which is preliminary data.</text>
</comment>
<protein>
    <submittedName>
        <fullName evidence="1">Uncharacterized protein</fullName>
    </submittedName>
</protein>
<gene>
    <name evidence="1" type="ORF">D9757_005897</name>
</gene>
<organism evidence="1 2">
    <name type="scientific">Collybiopsis confluens</name>
    <dbReference type="NCBI Taxonomy" id="2823264"/>
    <lineage>
        <taxon>Eukaryota</taxon>
        <taxon>Fungi</taxon>
        <taxon>Dikarya</taxon>
        <taxon>Basidiomycota</taxon>
        <taxon>Agaricomycotina</taxon>
        <taxon>Agaricomycetes</taxon>
        <taxon>Agaricomycetidae</taxon>
        <taxon>Agaricales</taxon>
        <taxon>Marasmiineae</taxon>
        <taxon>Omphalotaceae</taxon>
        <taxon>Collybiopsis</taxon>
    </lineage>
</organism>